<gene>
    <name evidence="3" type="ORF">PCAL00307_LOCUS15464</name>
    <name evidence="4" type="ORF">PECAL_6P12260</name>
</gene>
<dbReference type="InterPro" id="IPR014025">
    <property type="entry name" value="Glutaredoxin_subgr"/>
</dbReference>
<keyword evidence="1" id="KW-0732">Signal</keyword>
<evidence type="ECO:0000313" key="5">
    <source>
        <dbReference type="Proteomes" id="UP000789595"/>
    </source>
</evidence>
<dbReference type="SUPFAM" id="SSF52833">
    <property type="entry name" value="Thioredoxin-like"/>
    <property type="match status" value="1"/>
</dbReference>
<dbReference type="PANTHER" id="PTHR45694">
    <property type="entry name" value="GLUTAREDOXIN 2"/>
    <property type="match status" value="1"/>
</dbReference>
<dbReference type="Pfam" id="PF00462">
    <property type="entry name" value="Glutaredoxin"/>
    <property type="match status" value="1"/>
</dbReference>
<dbReference type="Gene3D" id="2.60.120.260">
    <property type="entry name" value="Galactose-binding domain-like"/>
    <property type="match status" value="1"/>
</dbReference>
<dbReference type="PROSITE" id="PS51354">
    <property type="entry name" value="GLUTAREDOXIN_2"/>
    <property type="match status" value="1"/>
</dbReference>
<protein>
    <recommendedName>
        <fullName evidence="2">Glutaredoxin domain-containing protein</fullName>
    </recommendedName>
</protein>
<dbReference type="GO" id="GO:0005737">
    <property type="term" value="C:cytoplasm"/>
    <property type="evidence" value="ECO:0007669"/>
    <property type="project" value="TreeGrafter"/>
</dbReference>
<dbReference type="Gene3D" id="3.40.30.10">
    <property type="entry name" value="Glutaredoxin"/>
    <property type="match status" value="1"/>
</dbReference>
<name>A0A7S4A0E4_9STRA</name>
<dbReference type="InterPro" id="IPR036249">
    <property type="entry name" value="Thioredoxin-like_sf"/>
</dbReference>
<evidence type="ECO:0000256" key="1">
    <source>
        <dbReference type="SAM" id="SignalP"/>
    </source>
</evidence>
<dbReference type="GO" id="GO:0015038">
    <property type="term" value="F:glutathione disulfide oxidoreductase activity"/>
    <property type="evidence" value="ECO:0007669"/>
    <property type="project" value="TreeGrafter"/>
</dbReference>
<dbReference type="InterPro" id="IPR002109">
    <property type="entry name" value="Glutaredoxin"/>
</dbReference>
<dbReference type="Proteomes" id="UP000789595">
    <property type="component" value="Unassembled WGS sequence"/>
</dbReference>
<evidence type="ECO:0000259" key="2">
    <source>
        <dbReference type="Pfam" id="PF00462"/>
    </source>
</evidence>
<feature type="signal peptide" evidence="1">
    <location>
        <begin position="1"/>
        <end position="20"/>
    </location>
</feature>
<feature type="domain" description="Glutaredoxin" evidence="2">
    <location>
        <begin position="46"/>
        <end position="108"/>
    </location>
</feature>
<keyword evidence="5" id="KW-1185">Reference proteome</keyword>
<dbReference type="OrthoDB" id="407058at2759"/>
<dbReference type="GO" id="GO:0034599">
    <property type="term" value="P:cellular response to oxidative stress"/>
    <property type="evidence" value="ECO:0007669"/>
    <property type="project" value="TreeGrafter"/>
</dbReference>
<dbReference type="EMBL" id="CAKKNE010000006">
    <property type="protein sequence ID" value="CAH0379597.1"/>
    <property type="molecule type" value="Genomic_DNA"/>
</dbReference>
<proteinExistence type="predicted"/>
<sequence>MRRQLCGALLIARLAAAAWGVREALDRHRDRPWMEMIQDELRSHRVVVYSKTFCPHSRAVKEILRSLSQGYVAVELDHVAHGRDLQRALARLTGVATVPQVFVDGQFVGTADGTREALASGRLARLLNARLPDSAVELCASGCVARCDVRGNLGDCGVIFNRGDDWLKDRWQAASDMGGTAIPGPHKVEIDFGRAVSVCSVEIDWETAYADDYTIHLDGERVFDGAAPGTSRRARMSGKSPGVKGRPLHVVHDVTLDECVLARALTLDIHRGATPWGVSIWHVGVMGTVS</sequence>
<accession>A0A7S4A0E4</accession>
<dbReference type="CDD" id="cd03419">
    <property type="entry name" value="GRX_GRXh_1_2_like"/>
    <property type="match status" value="1"/>
</dbReference>
<dbReference type="AlphaFoldDB" id="A0A7S4A0E4"/>
<feature type="chain" id="PRO_5035594055" description="Glutaredoxin domain-containing protein" evidence="1">
    <location>
        <begin position="21"/>
        <end position="290"/>
    </location>
</feature>
<evidence type="ECO:0000313" key="4">
    <source>
        <dbReference type="EMBL" id="CAH0379597.1"/>
    </source>
</evidence>
<dbReference type="EMBL" id="HBIW01017955">
    <property type="protein sequence ID" value="CAE0700028.1"/>
    <property type="molecule type" value="Transcribed_RNA"/>
</dbReference>
<evidence type="ECO:0000313" key="3">
    <source>
        <dbReference type="EMBL" id="CAE0700028.1"/>
    </source>
</evidence>
<dbReference type="PANTHER" id="PTHR45694:SF18">
    <property type="entry name" value="GLUTAREDOXIN-1-RELATED"/>
    <property type="match status" value="1"/>
</dbReference>
<dbReference type="PRINTS" id="PR00160">
    <property type="entry name" value="GLUTAREDOXIN"/>
</dbReference>
<organism evidence="3">
    <name type="scientific">Pelagomonas calceolata</name>
    <dbReference type="NCBI Taxonomy" id="35677"/>
    <lineage>
        <taxon>Eukaryota</taxon>
        <taxon>Sar</taxon>
        <taxon>Stramenopiles</taxon>
        <taxon>Ochrophyta</taxon>
        <taxon>Pelagophyceae</taxon>
        <taxon>Pelagomonadales</taxon>
        <taxon>Pelagomonadaceae</taxon>
        <taxon>Pelagomonas</taxon>
    </lineage>
</organism>
<reference evidence="4" key="2">
    <citation type="submission" date="2021-11" db="EMBL/GenBank/DDBJ databases">
        <authorList>
            <consortium name="Genoscope - CEA"/>
            <person name="William W."/>
        </authorList>
    </citation>
    <scope>NUCLEOTIDE SEQUENCE</scope>
</reference>
<reference evidence="3" key="1">
    <citation type="submission" date="2021-01" db="EMBL/GenBank/DDBJ databases">
        <authorList>
            <person name="Corre E."/>
            <person name="Pelletier E."/>
            <person name="Niang G."/>
            <person name="Scheremetjew M."/>
            <person name="Finn R."/>
            <person name="Kale V."/>
            <person name="Holt S."/>
            <person name="Cochrane G."/>
            <person name="Meng A."/>
            <person name="Brown T."/>
            <person name="Cohen L."/>
        </authorList>
    </citation>
    <scope>NUCLEOTIDE SEQUENCE</scope>
    <source>
        <strain evidence="3">CCMP1756</strain>
    </source>
</reference>